<accession>A0A061RCZ3</accession>
<sequence>PYIAGRRVWSLPGKPRNTETYRAYCSSAFSCTAIRCTWYNLKTIFPHFDCLDCEPPPFAVIY</sequence>
<dbReference type="EMBL" id="GBEZ01016386">
    <property type="protein sequence ID" value="JAC69858.1"/>
    <property type="molecule type" value="Transcribed_RNA"/>
</dbReference>
<proteinExistence type="predicted"/>
<evidence type="ECO:0000313" key="1">
    <source>
        <dbReference type="EMBL" id="JAC69858.1"/>
    </source>
</evidence>
<feature type="non-terminal residue" evidence="1">
    <location>
        <position position="1"/>
    </location>
</feature>
<reference evidence="1" key="1">
    <citation type="submission" date="2014-05" db="EMBL/GenBank/DDBJ databases">
        <title>The transcriptome of the halophilic microalga Tetraselmis sp. GSL018 isolated from the Great Salt Lake, Utah.</title>
        <authorList>
            <person name="Jinkerson R.E."/>
            <person name="D'Adamo S."/>
            <person name="Posewitz M.C."/>
        </authorList>
    </citation>
    <scope>NUCLEOTIDE SEQUENCE</scope>
    <source>
        <strain evidence="1">GSL018</strain>
    </source>
</reference>
<dbReference type="AlphaFoldDB" id="A0A061RCZ3"/>
<protein>
    <submittedName>
        <fullName evidence="1">Uncharacterized protein</fullName>
    </submittedName>
</protein>
<organism evidence="1">
    <name type="scientific">Tetraselmis sp. GSL018</name>
    <dbReference type="NCBI Taxonomy" id="582737"/>
    <lineage>
        <taxon>Eukaryota</taxon>
        <taxon>Viridiplantae</taxon>
        <taxon>Chlorophyta</taxon>
        <taxon>core chlorophytes</taxon>
        <taxon>Chlorodendrophyceae</taxon>
        <taxon>Chlorodendrales</taxon>
        <taxon>Chlorodendraceae</taxon>
        <taxon>Tetraselmis</taxon>
    </lineage>
</organism>
<name>A0A061RCZ3_9CHLO</name>
<gene>
    <name evidence="1" type="ORF">TSPGSL018_5388</name>
</gene>